<dbReference type="PROSITE" id="PS51257">
    <property type="entry name" value="PROKAR_LIPOPROTEIN"/>
    <property type="match status" value="1"/>
</dbReference>
<name>Q8TU23_METAC</name>
<dbReference type="AlphaFoldDB" id="Q8TU23"/>
<reference evidence="1 2" key="1">
    <citation type="journal article" date="2002" name="Genome Res.">
        <title>The genome of Methanosarcina acetivorans reveals extensive metabolic and physiological diversity.</title>
        <authorList>
            <person name="Galagan J.E."/>
            <person name="Nusbaum C."/>
            <person name="Roy A."/>
            <person name="Endrizzi M.G."/>
            <person name="Macdonald P."/>
            <person name="FitzHugh W."/>
            <person name="Calvo S."/>
            <person name="Engels R."/>
            <person name="Smirnov S."/>
            <person name="Atnoor D."/>
            <person name="Brown A."/>
            <person name="Allen N."/>
            <person name="Naylor J."/>
            <person name="Stange-Thomann N."/>
            <person name="DeArellano K."/>
            <person name="Johnson R."/>
            <person name="Linton L."/>
            <person name="McEwan P."/>
            <person name="McKernan K."/>
            <person name="Talamas J."/>
            <person name="Tirrell A."/>
            <person name="Ye W."/>
            <person name="Zimmer A."/>
            <person name="Barber R.D."/>
            <person name="Cann I."/>
            <person name="Graham D.E."/>
            <person name="Grahame D.A."/>
            <person name="Guss A."/>
            <person name="Hedderich R."/>
            <person name="Ingram-Smith C."/>
            <person name="Kuettner C.H."/>
            <person name="Krzycki J.A."/>
            <person name="Leigh J.A."/>
            <person name="Li W."/>
            <person name="Liu J."/>
            <person name="Mukhopadhyay B."/>
            <person name="Reeve J.N."/>
            <person name="Smith K."/>
            <person name="Springer T.A."/>
            <person name="Umayam L.A."/>
            <person name="White O."/>
            <person name="White R.H."/>
            <person name="de Macario E.C."/>
            <person name="Ferry J.G."/>
            <person name="Jarrell K.F."/>
            <person name="Jing H."/>
            <person name="Macario A.J.L."/>
            <person name="Paulsen I."/>
            <person name="Pritchett M."/>
            <person name="Sowers K.R."/>
            <person name="Swanson R.V."/>
            <person name="Zinder S.H."/>
            <person name="Lander E."/>
            <person name="Metcalf W.W."/>
            <person name="Birren B."/>
        </authorList>
    </citation>
    <scope>NUCLEOTIDE SEQUENCE [LARGE SCALE GENOMIC DNA]</scope>
    <source>
        <strain evidence="2">ATCC 35395 / DSM 2834 / JCM 12185 / C2A</strain>
    </source>
</reference>
<evidence type="ECO:0000313" key="1">
    <source>
        <dbReference type="EMBL" id="AAM03704.1"/>
    </source>
</evidence>
<dbReference type="Proteomes" id="UP000002487">
    <property type="component" value="Chromosome"/>
</dbReference>
<dbReference type="InParanoid" id="Q8TU23"/>
<organism evidence="1 2">
    <name type="scientific">Methanosarcina acetivorans (strain ATCC 35395 / DSM 2834 / JCM 12185 / C2A)</name>
    <dbReference type="NCBI Taxonomy" id="188937"/>
    <lineage>
        <taxon>Archaea</taxon>
        <taxon>Methanobacteriati</taxon>
        <taxon>Methanobacteriota</taxon>
        <taxon>Stenosarchaea group</taxon>
        <taxon>Methanomicrobia</taxon>
        <taxon>Methanosarcinales</taxon>
        <taxon>Methanosarcinaceae</taxon>
        <taxon>Methanosarcina</taxon>
    </lineage>
</organism>
<dbReference type="EMBL" id="AE010299">
    <property type="protein sequence ID" value="AAM03704.1"/>
    <property type="molecule type" value="Genomic_DNA"/>
</dbReference>
<sequence>MKSMSMQNMKTLKIVICGLLLVSILSVACAGAGTENRAVAAEPAEIGVIETKMVAGSGVVSASYAEDFYPEFEKISVDPAYQYLELKPGDGKNFTATVENKDNKTIALDPRLVIIPYTENFIDESWVSISPSAKDLDPGEKAEFEIEVDIPEDADLGNYAVLIAFTENVPEGDVAGYYPNFPGTMQLNLQVWTPPAVQILTPYVNDLVEAGKTYTYEIKIRNTGNTDIAISPELTEEGDIIYYDSISPYGGGTYAFGNDAINVDAPEKVKAGETAIVKLTLKVPADAKGSYTGSLDLNIDDPGIRDYAGKVSLNFRILPIPEEPYETTFKAGNNGTISIEVSSYQYGYGLYTAGGNRDLTPSFEVNLKDPSGNEVTPTLVSTKYSGSVSIIDDTYPQPYLSYVSARIAGGMETSNQGSYQAGTTTFVETYTVPGATGDWTLSILPKNTENFEYSVTIGAVEE</sequence>
<accession>Q8TU23</accession>
<proteinExistence type="predicted"/>
<dbReference type="EnsemblBacteria" id="AAM03704">
    <property type="protein sequence ID" value="AAM03704"/>
    <property type="gene ID" value="MA_0251"/>
</dbReference>
<dbReference type="HOGENOM" id="CLU_038781_0_0_2"/>
<dbReference type="KEGG" id="mac:MA_0251"/>
<keyword evidence="2" id="KW-1185">Reference proteome</keyword>
<protein>
    <recommendedName>
        <fullName evidence="3">Alpha-galactosidase NEW3 domain-containing protein</fullName>
    </recommendedName>
</protein>
<gene>
    <name evidence="1" type="ordered locus">MA_0251</name>
</gene>
<evidence type="ECO:0000313" key="2">
    <source>
        <dbReference type="Proteomes" id="UP000002487"/>
    </source>
</evidence>
<evidence type="ECO:0008006" key="3">
    <source>
        <dbReference type="Google" id="ProtNLM"/>
    </source>
</evidence>